<dbReference type="PANTHER" id="PTHR10099">
    <property type="entry name" value="PHOSPHORIBOSYLFORMYLGLYCINAMIDINE SYNTHASE"/>
    <property type="match status" value="1"/>
</dbReference>
<sequence>MRPPVCILRTDGTNCDVETAYAFEKCGAAPRLVHVNELRDGSRRLGDYGVLVIPGGFSYGDDVHSGKILAVELTSFLRDALLEFTARGRPVLGICNGFQVLVRTGLLPYARLGEISATLMANDSGRFECRWVRMRIEGRSIFTRGAEGRTVTYQVAHGEGKFYTSEAVLKSLEDGGQVVFRYVGPDGALTEAYPDNPNGSVNAVAGLADPSGLILGLMPHPERSVEPTQHPNWRRGEGGDPDGLLVFRNAVHYAREM</sequence>
<comment type="subunit">
    <text evidence="8">Part of the FGAM synthase complex composed of 1 PurL, 1 PurQ and 2 PurS subunits.</text>
</comment>
<dbReference type="GO" id="GO:0004642">
    <property type="term" value="F:phosphoribosylformylglycinamidine synthase activity"/>
    <property type="evidence" value="ECO:0007669"/>
    <property type="project" value="UniProtKB-UniRule"/>
</dbReference>
<dbReference type="KEGG" id="dau:Daud_1169"/>
<dbReference type="Proteomes" id="UP000008544">
    <property type="component" value="Chromosome"/>
</dbReference>
<dbReference type="UniPathway" id="UPA00074">
    <property type="reaction ID" value="UER00128"/>
</dbReference>
<dbReference type="OrthoDB" id="9804441at2"/>
<dbReference type="eggNOG" id="COG0047">
    <property type="taxonomic scope" value="Bacteria"/>
</dbReference>
<dbReference type="SMART" id="SM01211">
    <property type="entry name" value="GATase_5"/>
    <property type="match status" value="1"/>
</dbReference>
<evidence type="ECO:0000313" key="10">
    <source>
        <dbReference type="Proteomes" id="UP000008544"/>
    </source>
</evidence>
<dbReference type="CDD" id="cd01740">
    <property type="entry name" value="GATase1_FGAR_AT"/>
    <property type="match status" value="1"/>
</dbReference>
<reference evidence="10" key="1">
    <citation type="submission" date="2007-10" db="EMBL/GenBank/DDBJ databases">
        <title>Complete sequence of chromosome of Desulforudis audaxviator MP104C.</title>
        <authorList>
            <person name="Copeland A."/>
            <person name="Lucas S."/>
            <person name="Lapidus A."/>
            <person name="Barry K."/>
            <person name="Glavina del Rio T."/>
            <person name="Dalin E."/>
            <person name="Tice H."/>
            <person name="Bruce D."/>
            <person name="Pitluck S."/>
            <person name="Lowry S.R."/>
            <person name="Larimer F."/>
            <person name="Land M.L."/>
            <person name="Hauser L."/>
            <person name="Kyrpides N."/>
            <person name="Ivanova N.N."/>
            <person name="Richardson P."/>
        </authorList>
    </citation>
    <scope>NUCLEOTIDE SEQUENCE [LARGE SCALE GENOMIC DNA]</scope>
    <source>
        <strain evidence="10">MP104C</strain>
    </source>
</reference>
<dbReference type="PIRSF" id="PIRSF001586">
    <property type="entry name" value="FGAM_synth_I"/>
    <property type="match status" value="1"/>
</dbReference>
<organism evidence="9 10">
    <name type="scientific">Desulforudis audaxviator (strain MP104C)</name>
    <dbReference type="NCBI Taxonomy" id="477974"/>
    <lineage>
        <taxon>Bacteria</taxon>
        <taxon>Bacillati</taxon>
        <taxon>Bacillota</taxon>
        <taxon>Clostridia</taxon>
        <taxon>Thermoanaerobacterales</taxon>
        <taxon>Candidatus Desulforudaceae</taxon>
        <taxon>Candidatus Desulforudis</taxon>
    </lineage>
</organism>
<dbReference type="GO" id="GO:0005524">
    <property type="term" value="F:ATP binding"/>
    <property type="evidence" value="ECO:0007669"/>
    <property type="project" value="UniProtKB-KW"/>
</dbReference>
<gene>
    <name evidence="8" type="primary">purQ</name>
    <name evidence="9" type="ordered locus">Daud_1169</name>
</gene>
<feature type="active site" description="Nucleophile" evidence="8">
    <location>
        <position position="95"/>
    </location>
</feature>
<name>B1I459_DESAP</name>
<dbReference type="InterPro" id="IPR010075">
    <property type="entry name" value="PRibForGlyAmidine_synth_PurQ"/>
</dbReference>
<dbReference type="GO" id="GO:0006189">
    <property type="term" value="P:'de novo' IMP biosynthetic process"/>
    <property type="evidence" value="ECO:0007669"/>
    <property type="project" value="UniProtKB-UniRule"/>
</dbReference>
<protein>
    <recommendedName>
        <fullName evidence="8">Phosphoribosylformylglycinamidine synthase subunit PurQ</fullName>
        <shortName evidence="8">FGAM synthase</shortName>
        <ecNumber evidence="8">6.3.5.3</ecNumber>
    </recommendedName>
    <alternativeName>
        <fullName evidence="8">Formylglycinamide ribonucleotide amidotransferase subunit I</fullName>
        <shortName evidence="8">FGAR amidotransferase I</shortName>
        <shortName evidence="8">FGAR-AT I</shortName>
    </alternativeName>
    <alternativeName>
        <fullName evidence="8">Glutaminase PurQ</fullName>
        <ecNumber evidence="8">3.5.1.2</ecNumber>
    </alternativeName>
    <alternativeName>
        <fullName evidence="8">Phosphoribosylformylglycinamidine synthase subunit I</fullName>
    </alternativeName>
</protein>
<comment type="subcellular location">
    <subcellularLocation>
        <location evidence="8">Cytoplasm</location>
    </subcellularLocation>
</comment>
<dbReference type="PANTHER" id="PTHR10099:SF1">
    <property type="entry name" value="PHOSPHORIBOSYLFORMYLGLYCINAMIDINE SYNTHASE"/>
    <property type="match status" value="1"/>
</dbReference>
<dbReference type="EC" id="3.5.1.2" evidence="8"/>
<dbReference type="GO" id="GO:0005737">
    <property type="term" value="C:cytoplasm"/>
    <property type="evidence" value="ECO:0007669"/>
    <property type="project" value="UniProtKB-SubCell"/>
</dbReference>
<evidence type="ECO:0000313" key="9">
    <source>
        <dbReference type="EMBL" id="ACA59680.1"/>
    </source>
</evidence>
<feature type="active site" evidence="8">
    <location>
        <position position="222"/>
    </location>
</feature>
<keyword evidence="3 8" id="KW-0547">Nucleotide-binding</keyword>
<evidence type="ECO:0000256" key="8">
    <source>
        <dbReference type="HAMAP-Rule" id="MF_00421"/>
    </source>
</evidence>
<accession>B1I459</accession>
<dbReference type="EC" id="6.3.5.3" evidence="8"/>
<dbReference type="PROSITE" id="PS51273">
    <property type="entry name" value="GATASE_TYPE_1"/>
    <property type="match status" value="1"/>
</dbReference>
<dbReference type="EMBL" id="CP000860">
    <property type="protein sequence ID" value="ACA59680.1"/>
    <property type="molecule type" value="Genomic_DNA"/>
</dbReference>
<evidence type="ECO:0000256" key="4">
    <source>
        <dbReference type="ARBA" id="ARBA00022755"/>
    </source>
</evidence>
<dbReference type="AlphaFoldDB" id="B1I459"/>
<dbReference type="SUPFAM" id="SSF52317">
    <property type="entry name" value="Class I glutamine amidotransferase-like"/>
    <property type="match status" value="1"/>
</dbReference>
<comment type="function">
    <text evidence="8">Part of the phosphoribosylformylglycinamidine synthase complex involved in the purines biosynthetic pathway. Catalyzes the ATP-dependent conversion of formylglycinamide ribonucleotide (FGAR) and glutamine to yield formylglycinamidine ribonucleotide (FGAM) and glutamate. The FGAM synthase complex is composed of three subunits. PurQ produces an ammonia molecule by converting glutamine to glutamate. PurL transfers the ammonia molecule to FGAR to form FGAM in an ATP-dependent manner. PurS interacts with PurQ and PurL and is thought to assist in the transfer of the ammonia molecule from PurQ to PurL.</text>
</comment>
<dbReference type="NCBIfam" id="TIGR01737">
    <property type="entry name" value="FGAM_synth_I"/>
    <property type="match status" value="1"/>
</dbReference>
<dbReference type="InterPro" id="IPR029062">
    <property type="entry name" value="Class_I_gatase-like"/>
</dbReference>
<comment type="pathway">
    <text evidence="8">Purine metabolism; IMP biosynthesis via de novo pathway; 5-amino-1-(5-phospho-D-ribosyl)imidazole from N(2)-formyl-N(1)-(5-phospho-D-ribosyl)glycinamide: step 1/2.</text>
</comment>
<reference evidence="9 10" key="2">
    <citation type="journal article" date="2008" name="Science">
        <title>Environmental genomics reveals a single-species ecosystem deep within Earth.</title>
        <authorList>
            <person name="Chivian D."/>
            <person name="Brodie E.L."/>
            <person name="Alm E.J."/>
            <person name="Culley D.E."/>
            <person name="Dehal P.S."/>
            <person name="Desantis T.Z."/>
            <person name="Gihring T.M."/>
            <person name="Lapidus A."/>
            <person name="Lin L.H."/>
            <person name="Lowry S.R."/>
            <person name="Moser D.P."/>
            <person name="Richardson P.M."/>
            <person name="Southam G."/>
            <person name="Wanger G."/>
            <person name="Pratt L.M."/>
            <person name="Andersen G.L."/>
            <person name="Hazen T.C."/>
            <person name="Brockman F.J."/>
            <person name="Arkin A.P."/>
            <person name="Onstott T.C."/>
        </authorList>
    </citation>
    <scope>NUCLEOTIDE SEQUENCE [LARGE SCALE GENOMIC DNA]</scope>
    <source>
        <strain evidence="9 10">MP104C</strain>
    </source>
</reference>
<dbReference type="HAMAP" id="MF_00421">
    <property type="entry name" value="PurQ"/>
    <property type="match status" value="1"/>
</dbReference>
<comment type="catalytic activity">
    <reaction evidence="8">
        <text>N(2)-formyl-N(1)-(5-phospho-beta-D-ribosyl)glycinamide + L-glutamine + ATP + H2O = 2-formamido-N(1)-(5-O-phospho-beta-D-ribosyl)acetamidine + L-glutamate + ADP + phosphate + H(+)</text>
        <dbReference type="Rhea" id="RHEA:17129"/>
        <dbReference type="ChEBI" id="CHEBI:15377"/>
        <dbReference type="ChEBI" id="CHEBI:15378"/>
        <dbReference type="ChEBI" id="CHEBI:29985"/>
        <dbReference type="ChEBI" id="CHEBI:30616"/>
        <dbReference type="ChEBI" id="CHEBI:43474"/>
        <dbReference type="ChEBI" id="CHEBI:58359"/>
        <dbReference type="ChEBI" id="CHEBI:147286"/>
        <dbReference type="ChEBI" id="CHEBI:147287"/>
        <dbReference type="ChEBI" id="CHEBI:456216"/>
        <dbReference type="EC" id="6.3.5.3"/>
    </reaction>
</comment>
<evidence type="ECO:0000256" key="5">
    <source>
        <dbReference type="ARBA" id="ARBA00022801"/>
    </source>
</evidence>
<dbReference type="Pfam" id="PF13507">
    <property type="entry name" value="GATase_5"/>
    <property type="match status" value="1"/>
</dbReference>
<dbReference type="RefSeq" id="WP_012302266.1">
    <property type="nucleotide sequence ID" value="NC_010424.1"/>
</dbReference>
<evidence type="ECO:0000256" key="7">
    <source>
        <dbReference type="ARBA" id="ARBA00022962"/>
    </source>
</evidence>
<evidence type="ECO:0000256" key="3">
    <source>
        <dbReference type="ARBA" id="ARBA00022741"/>
    </source>
</evidence>
<feature type="active site" evidence="8">
    <location>
        <position position="220"/>
    </location>
</feature>
<proteinExistence type="inferred from homology"/>
<evidence type="ECO:0000256" key="2">
    <source>
        <dbReference type="ARBA" id="ARBA00022598"/>
    </source>
</evidence>
<keyword evidence="2 8" id="KW-0436">Ligase</keyword>
<keyword evidence="6 8" id="KW-0067">ATP-binding</keyword>
<dbReference type="STRING" id="477974.Daud_1169"/>
<evidence type="ECO:0000256" key="6">
    <source>
        <dbReference type="ARBA" id="ARBA00022840"/>
    </source>
</evidence>
<keyword evidence="7 8" id="KW-0315">Glutamine amidotransferase</keyword>
<evidence type="ECO:0000256" key="1">
    <source>
        <dbReference type="ARBA" id="ARBA00022490"/>
    </source>
</evidence>
<dbReference type="Gene3D" id="3.40.50.880">
    <property type="match status" value="1"/>
</dbReference>
<dbReference type="HOGENOM" id="CLU_001031_3_0_9"/>
<keyword evidence="10" id="KW-1185">Reference proteome</keyword>
<keyword evidence="1 8" id="KW-0963">Cytoplasm</keyword>
<comment type="catalytic activity">
    <reaction evidence="8">
        <text>L-glutamine + H2O = L-glutamate + NH4(+)</text>
        <dbReference type="Rhea" id="RHEA:15889"/>
        <dbReference type="ChEBI" id="CHEBI:15377"/>
        <dbReference type="ChEBI" id="CHEBI:28938"/>
        <dbReference type="ChEBI" id="CHEBI:29985"/>
        <dbReference type="ChEBI" id="CHEBI:58359"/>
        <dbReference type="EC" id="3.5.1.2"/>
    </reaction>
</comment>
<keyword evidence="5 8" id="KW-0378">Hydrolase</keyword>
<dbReference type="GO" id="GO:0004359">
    <property type="term" value="F:glutaminase activity"/>
    <property type="evidence" value="ECO:0007669"/>
    <property type="project" value="UniProtKB-EC"/>
</dbReference>
<keyword evidence="4 8" id="KW-0658">Purine biosynthesis</keyword>